<name>A0A1N7LHT7_9GAMM</name>
<reference evidence="3" key="1">
    <citation type="submission" date="2017-01" db="EMBL/GenBank/DDBJ databases">
        <authorList>
            <person name="Varghese N."/>
            <person name="Submissions S."/>
        </authorList>
    </citation>
    <scope>NUCLEOTIDE SEQUENCE [LARGE SCALE GENOMIC DNA]</scope>
    <source>
        <strain evidence="3">DSM 22306</strain>
    </source>
</reference>
<dbReference type="InterPro" id="IPR035919">
    <property type="entry name" value="EAL_sf"/>
</dbReference>
<sequence length="421" mass="47945">MSDLIFRSTLYDPNNNSSLDSSAIFRPYHDSMLTSHFQPIYSIAHRRAIGYEGLVRAKLPNGSPQSPAELFALPDNGQEMLELDRLCRTLHVENFTRQHSSHEWLFINLNGQSLISEQPDIGFTQRLINTSGLPPHRLVIEILENEINDLARLQHFIDNFRQLGCLIAIDDFGAGHSNFDRIWQLEPDIVKIDRNLVRQAGLSKRVERILSGIIALLHEAGSLVVLEGIETEREANVAIAANADMMQGFYFARPAAELLPHTGKSNKIDLLLNTQRHLHTQQRNTRQQETRLIQQLFQRAVGEFTQHKDLQQSSAQLFSDPRTARSYLLDEAGCQITNSIYAPRHHSKIELRFAPLLCGNHANWSHRPYHYRALERPGTTYVSKPYLSVADSQMCVTLSQAFRVGSDIRVFCCDLDWNDNA</sequence>
<dbReference type="GO" id="GO:0071111">
    <property type="term" value="F:cyclic-guanylate-specific phosphodiesterase activity"/>
    <property type="evidence" value="ECO:0007669"/>
    <property type="project" value="InterPro"/>
</dbReference>
<evidence type="ECO:0000313" key="2">
    <source>
        <dbReference type="EMBL" id="SIS73343.1"/>
    </source>
</evidence>
<proteinExistence type="predicted"/>
<dbReference type="PANTHER" id="PTHR33121">
    <property type="entry name" value="CYCLIC DI-GMP PHOSPHODIESTERASE PDEF"/>
    <property type="match status" value="1"/>
</dbReference>
<evidence type="ECO:0000313" key="3">
    <source>
        <dbReference type="Proteomes" id="UP000185999"/>
    </source>
</evidence>
<dbReference type="RefSeq" id="WP_054341637.1">
    <property type="nucleotide sequence ID" value="NZ_FTOE01000004.1"/>
</dbReference>
<keyword evidence="3" id="KW-1185">Reference proteome</keyword>
<dbReference type="AlphaFoldDB" id="A0A1N7LHT7"/>
<organism evidence="2 3">
    <name type="scientific">Neptunomonas antarctica</name>
    <dbReference type="NCBI Taxonomy" id="619304"/>
    <lineage>
        <taxon>Bacteria</taxon>
        <taxon>Pseudomonadati</taxon>
        <taxon>Pseudomonadota</taxon>
        <taxon>Gammaproteobacteria</taxon>
        <taxon>Oceanospirillales</taxon>
        <taxon>Oceanospirillaceae</taxon>
        <taxon>Neptunomonas</taxon>
    </lineage>
</organism>
<dbReference type="PANTHER" id="PTHR33121:SF76">
    <property type="entry name" value="SIGNALING PROTEIN"/>
    <property type="match status" value="1"/>
</dbReference>
<dbReference type="OrthoDB" id="1673646at2"/>
<dbReference type="Gene3D" id="3.30.450.20">
    <property type="entry name" value="PAS domain"/>
    <property type="match status" value="1"/>
</dbReference>
<dbReference type="Proteomes" id="UP000185999">
    <property type="component" value="Unassembled WGS sequence"/>
</dbReference>
<dbReference type="InterPro" id="IPR001633">
    <property type="entry name" value="EAL_dom"/>
</dbReference>
<dbReference type="SUPFAM" id="SSF103190">
    <property type="entry name" value="Sensory domain-like"/>
    <property type="match status" value="1"/>
</dbReference>
<feature type="domain" description="EAL" evidence="1">
    <location>
        <begin position="17"/>
        <end position="268"/>
    </location>
</feature>
<accession>A0A1N7LHT7</accession>
<dbReference type="InterPro" id="IPR029151">
    <property type="entry name" value="Sensor-like_sf"/>
</dbReference>
<dbReference type="Pfam" id="PF00563">
    <property type="entry name" value="EAL"/>
    <property type="match status" value="1"/>
</dbReference>
<dbReference type="Gene3D" id="3.20.20.450">
    <property type="entry name" value="EAL domain"/>
    <property type="match status" value="1"/>
</dbReference>
<evidence type="ECO:0000259" key="1">
    <source>
        <dbReference type="PROSITE" id="PS50883"/>
    </source>
</evidence>
<dbReference type="InterPro" id="IPR050706">
    <property type="entry name" value="Cyclic-di-GMP_PDE-like"/>
</dbReference>
<dbReference type="SUPFAM" id="SSF141868">
    <property type="entry name" value="EAL domain-like"/>
    <property type="match status" value="1"/>
</dbReference>
<dbReference type="PROSITE" id="PS50883">
    <property type="entry name" value="EAL"/>
    <property type="match status" value="1"/>
</dbReference>
<dbReference type="CDD" id="cd01948">
    <property type="entry name" value="EAL"/>
    <property type="match status" value="1"/>
</dbReference>
<protein>
    <submittedName>
        <fullName evidence="2">EAL domain, c-di-GMP-specific phosphodiesterase class I (Or its enzymatically inactive variant)</fullName>
    </submittedName>
</protein>
<gene>
    <name evidence="2" type="ORF">SAMN05421760_10439</name>
</gene>
<dbReference type="EMBL" id="FTOE01000004">
    <property type="protein sequence ID" value="SIS73343.1"/>
    <property type="molecule type" value="Genomic_DNA"/>
</dbReference>
<dbReference type="STRING" id="619304.SAMN05421760_10439"/>
<dbReference type="SMART" id="SM00052">
    <property type="entry name" value="EAL"/>
    <property type="match status" value="1"/>
</dbReference>